<sequence>MGGNPPETRTQSRLERLPVELIEQIFLHSLEFNLPRASPHLARVLSTPLLYTWLIRLAFSSPNESSKRGFFTTDFLPHPLDVFALSATQRRDLQNNILVCRWCTFSLLRKCQREYVARVLRLRCSNTLDIPAADDRRILSTYLADSSTQPPDPIADDIVLSARDPHTNTPYKVTIWPAHGAVHIRHAYRTPVPTPHSHPDTFRLPWCSADAPARIPDKLLEAPWCAEKLALLEMLAAARAYVDEDDWYGRSRRALRLVIRSRDYATFERLLGMQVRTEFYKYPVPWPVQGHHFRVAMKYAEGKEDPFLRRLVETRWGDLRDDELELKCKVLQWVES</sequence>
<dbReference type="VEuPathDB" id="FungiDB:ATEG_07081"/>
<comment type="caution">
    <text evidence="1">The sequence shown here is derived from an EMBL/GenBank/DDBJ whole genome shotgun (WGS) entry which is preliminary data.</text>
</comment>
<keyword evidence="2" id="KW-1185">Reference proteome</keyword>
<gene>
    <name evidence="1" type="ORF">ATEIFO6365_0014006200</name>
</gene>
<organism evidence="1 2">
    <name type="scientific">Aspergillus terreus</name>
    <dbReference type="NCBI Taxonomy" id="33178"/>
    <lineage>
        <taxon>Eukaryota</taxon>
        <taxon>Fungi</taxon>
        <taxon>Dikarya</taxon>
        <taxon>Ascomycota</taxon>
        <taxon>Pezizomycotina</taxon>
        <taxon>Eurotiomycetes</taxon>
        <taxon>Eurotiomycetidae</taxon>
        <taxon>Eurotiales</taxon>
        <taxon>Aspergillaceae</taxon>
        <taxon>Aspergillus</taxon>
        <taxon>Aspergillus subgen. Circumdati</taxon>
    </lineage>
</organism>
<dbReference type="Proteomes" id="UP000452235">
    <property type="component" value="Unassembled WGS sequence"/>
</dbReference>
<evidence type="ECO:0000313" key="1">
    <source>
        <dbReference type="EMBL" id="GFF21130.1"/>
    </source>
</evidence>
<dbReference type="EMBL" id="BLJY01000014">
    <property type="protein sequence ID" value="GFF21130.1"/>
    <property type="molecule type" value="Genomic_DNA"/>
</dbReference>
<name>A0A5M3Z481_ASPTE</name>
<evidence type="ECO:0000313" key="2">
    <source>
        <dbReference type="Proteomes" id="UP000452235"/>
    </source>
</evidence>
<protein>
    <submittedName>
        <fullName evidence="1">Uncharacterized protein</fullName>
    </submittedName>
</protein>
<dbReference type="OrthoDB" id="4167490at2759"/>
<reference evidence="1 2" key="1">
    <citation type="submission" date="2020-01" db="EMBL/GenBank/DDBJ databases">
        <title>Aspergillus terreus IFO 6365 whole genome shotgun sequence.</title>
        <authorList>
            <person name="Kanamasa S."/>
            <person name="Takahashi H."/>
        </authorList>
    </citation>
    <scope>NUCLEOTIDE SEQUENCE [LARGE SCALE GENOMIC DNA]</scope>
    <source>
        <strain evidence="1 2">IFO 6365</strain>
    </source>
</reference>
<accession>A0A5M3Z481</accession>
<proteinExistence type="predicted"/>
<dbReference type="AlphaFoldDB" id="A0A5M3Z481"/>